<evidence type="ECO:0008006" key="3">
    <source>
        <dbReference type="Google" id="ProtNLM"/>
    </source>
</evidence>
<evidence type="ECO:0000313" key="2">
    <source>
        <dbReference type="Proteomes" id="UP001626603"/>
    </source>
</evidence>
<gene>
    <name evidence="1" type="ORF">R6Y95_02705</name>
</gene>
<name>A0ABD8A9Q3_9EURY</name>
<dbReference type="Proteomes" id="UP001626603">
    <property type="component" value="Chromosome"/>
</dbReference>
<accession>A0ABD8A9Q3</accession>
<proteinExistence type="predicted"/>
<protein>
    <recommendedName>
        <fullName evidence="3">DUF1499 domain-containing protein</fullName>
    </recommendedName>
</protein>
<dbReference type="EMBL" id="CP137641">
    <property type="protein sequence ID" value="WOX56256.1"/>
    <property type="molecule type" value="Genomic_DNA"/>
</dbReference>
<evidence type="ECO:0000313" key="1">
    <source>
        <dbReference type="EMBL" id="WOX56256.1"/>
    </source>
</evidence>
<sequence length="177" mass="19895">MKKILYIVIACAAAAALILVAAPVLPETVPENQTARPTDAPREKISFIEVHARGGGSTLLYPEDPRYSALEAECREQIRCISAQYKTGFSREELDAMKRNATYVAMHFPVSTTCETSYIVDGSPKEIIVNEAIFFLDLEDRPETMIITRAENETGVWDTSRDRREFRDLVAPIVREL</sequence>
<reference evidence="1 2" key="1">
    <citation type="submission" date="2023-10" db="EMBL/GenBank/DDBJ databases">
        <title>The complete genome sequence of Methanoculleus palmolei DSM 4273.</title>
        <authorList>
            <person name="Lai S.-J."/>
            <person name="You Y.-T."/>
            <person name="Chen S.-C."/>
        </authorList>
    </citation>
    <scope>NUCLEOTIDE SEQUENCE [LARGE SCALE GENOMIC DNA]</scope>
    <source>
        <strain evidence="1 2">DSM 4273</strain>
    </source>
</reference>
<keyword evidence="2" id="KW-1185">Reference proteome</keyword>
<dbReference type="AlphaFoldDB" id="A0ABD8A9Q3"/>
<organism evidence="1 2">
    <name type="scientific">Methanoculleus palmolei</name>
    <dbReference type="NCBI Taxonomy" id="72612"/>
    <lineage>
        <taxon>Archaea</taxon>
        <taxon>Methanobacteriati</taxon>
        <taxon>Methanobacteriota</taxon>
        <taxon>Stenosarchaea group</taxon>
        <taxon>Methanomicrobia</taxon>
        <taxon>Methanomicrobiales</taxon>
        <taxon>Methanomicrobiaceae</taxon>
        <taxon>Methanoculleus</taxon>
    </lineage>
</organism>